<name>A0ABD1XI60_9MARC</name>
<dbReference type="EMBL" id="JBHFFA010000008">
    <property type="protein sequence ID" value="KAL2607586.1"/>
    <property type="molecule type" value="Genomic_DNA"/>
</dbReference>
<sequence length="76" mass="8545">METFKDQGVHTVIGIVGSRLTEETEEHFRIGTKNVVENRNEGRCSGVTPEGGVVYPSIPRGMFRIRKVPDSENWRG</sequence>
<organism evidence="1 2">
    <name type="scientific">Riccia fluitans</name>
    <dbReference type="NCBI Taxonomy" id="41844"/>
    <lineage>
        <taxon>Eukaryota</taxon>
        <taxon>Viridiplantae</taxon>
        <taxon>Streptophyta</taxon>
        <taxon>Embryophyta</taxon>
        <taxon>Marchantiophyta</taxon>
        <taxon>Marchantiopsida</taxon>
        <taxon>Marchantiidae</taxon>
        <taxon>Marchantiales</taxon>
        <taxon>Ricciaceae</taxon>
        <taxon>Riccia</taxon>
    </lineage>
</organism>
<keyword evidence="2" id="KW-1185">Reference proteome</keyword>
<accession>A0ABD1XI60</accession>
<dbReference type="AlphaFoldDB" id="A0ABD1XI60"/>
<evidence type="ECO:0000313" key="2">
    <source>
        <dbReference type="Proteomes" id="UP001605036"/>
    </source>
</evidence>
<evidence type="ECO:0000313" key="1">
    <source>
        <dbReference type="EMBL" id="KAL2607586.1"/>
    </source>
</evidence>
<dbReference type="Proteomes" id="UP001605036">
    <property type="component" value="Unassembled WGS sequence"/>
</dbReference>
<reference evidence="1 2" key="1">
    <citation type="submission" date="2024-09" db="EMBL/GenBank/DDBJ databases">
        <title>Chromosome-scale assembly of Riccia fluitans.</title>
        <authorList>
            <person name="Paukszto L."/>
            <person name="Sawicki J."/>
            <person name="Karawczyk K."/>
            <person name="Piernik-Szablinska J."/>
            <person name="Szczecinska M."/>
            <person name="Mazdziarz M."/>
        </authorList>
    </citation>
    <scope>NUCLEOTIDE SEQUENCE [LARGE SCALE GENOMIC DNA]</scope>
    <source>
        <strain evidence="1">Rf_01</strain>
        <tissue evidence="1">Aerial parts of the thallus</tissue>
    </source>
</reference>
<comment type="caution">
    <text evidence="1">The sequence shown here is derived from an EMBL/GenBank/DDBJ whole genome shotgun (WGS) entry which is preliminary data.</text>
</comment>
<gene>
    <name evidence="1" type="ORF">R1flu_026159</name>
</gene>
<protein>
    <submittedName>
        <fullName evidence="1">Uncharacterized protein</fullName>
    </submittedName>
</protein>
<proteinExistence type="predicted"/>